<evidence type="ECO:0000256" key="8">
    <source>
        <dbReference type="ARBA" id="ARBA00023295"/>
    </source>
</evidence>
<dbReference type="AlphaFoldDB" id="A0A3B0WYI1"/>
<dbReference type="GO" id="GO:0016798">
    <property type="term" value="F:hydrolase activity, acting on glycosyl bonds"/>
    <property type="evidence" value="ECO:0007669"/>
    <property type="project" value="UniProtKB-KW"/>
</dbReference>
<evidence type="ECO:0000256" key="6">
    <source>
        <dbReference type="ARBA" id="ARBA00022764"/>
    </source>
</evidence>
<dbReference type="PANTHER" id="PTHR33308:SF9">
    <property type="entry name" value="PEPTIDOGLYCAN HYDROLASE FLGJ"/>
    <property type="match status" value="1"/>
</dbReference>
<evidence type="ECO:0000313" key="12">
    <source>
        <dbReference type="EMBL" id="VAW54279.1"/>
    </source>
</evidence>
<dbReference type="GO" id="GO:0004040">
    <property type="term" value="F:amidase activity"/>
    <property type="evidence" value="ECO:0007669"/>
    <property type="project" value="InterPro"/>
</dbReference>
<dbReference type="InterPro" id="IPR023346">
    <property type="entry name" value="Lysozyme-like_dom_sf"/>
</dbReference>
<dbReference type="NCBIfam" id="TIGR02541">
    <property type="entry name" value="flagell_FlgJ"/>
    <property type="match status" value="1"/>
</dbReference>
<dbReference type="Pfam" id="PF01832">
    <property type="entry name" value="Glucosaminidase"/>
    <property type="match status" value="1"/>
</dbReference>
<dbReference type="PRINTS" id="PR01002">
    <property type="entry name" value="FLGFLGJ"/>
</dbReference>
<dbReference type="EMBL" id="UOFF01000055">
    <property type="protein sequence ID" value="VAW54279.1"/>
    <property type="molecule type" value="Genomic_DNA"/>
</dbReference>
<feature type="domain" description="Mannosyl-glycoprotein endo-beta-N-acetylglucosamidase-like" evidence="11">
    <location>
        <begin position="149"/>
        <end position="314"/>
    </location>
</feature>
<dbReference type="Gene3D" id="1.10.530.10">
    <property type="match status" value="1"/>
</dbReference>
<comment type="similarity">
    <text evidence="4">In the C-terminal section; belongs to the glycosyl hydrolase 73 family.</text>
</comment>
<dbReference type="SMART" id="SM00047">
    <property type="entry name" value="LYZ2"/>
    <property type="match status" value="1"/>
</dbReference>
<accession>A0A3B0WYI1</accession>
<evidence type="ECO:0000256" key="2">
    <source>
        <dbReference type="ARBA" id="ARBA00004418"/>
    </source>
</evidence>
<dbReference type="GO" id="GO:0042597">
    <property type="term" value="C:periplasmic space"/>
    <property type="evidence" value="ECO:0007669"/>
    <property type="project" value="UniProtKB-SubCell"/>
</dbReference>
<evidence type="ECO:0000256" key="5">
    <source>
        <dbReference type="ARBA" id="ARBA00013433"/>
    </source>
</evidence>
<dbReference type="InterPro" id="IPR019301">
    <property type="entry name" value="Flagellar_prot_FlgJ_N"/>
</dbReference>
<dbReference type="Gene3D" id="2.10.70.40">
    <property type="entry name" value="peptidoglycan hydrolase"/>
    <property type="match status" value="1"/>
</dbReference>
<name>A0A3B0WYI1_9ZZZZ</name>
<dbReference type="InterPro" id="IPR013377">
    <property type="entry name" value="FlgJ"/>
</dbReference>
<evidence type="ECO:0000256" key="3">
    <source>
        <dbReference type="ARBA" id="ARBA00006880"/>
    </source>
</evidence>
<dbReference type="InterPro" id="IPR051056">
    <property type="entry name" value="Glycosyl_Hydrolase_73"/>
</dbReference>
<keyword evidence="9" id="KW-0961">Cell wall biogenesis/degradation</keyword>
<keyword evidence="12" id="KW-0966">Cell projection</keyword>
<evidence type="ECO:0000256" key="10">
    <source>
        <dbReference type="ARBA" id="ARBA00030835"/>
    </source>
</evidence>
<dbReference type="InterPro" id="IPR002901">
    <property type="entry name" value="MGlyc_endo_b_GlcNAc-like_dom"/>
</dbReference>
<keyword evidence="7 12" id="KW-0378">Hydrolase</keyword>
<dbReference type="PANTHER" id="PTHR33308">
    <property type="entry name" value="PEPTIDOGLYCAN HYDROLASE FLGJ"/>
    <property type="match status" value="1"/>
</dbReference>
<evidence type="ECO:0000256" key="7">
    <source>
        <dbReference type="ARBA" id="ARBA00022801"/>
    </source>
</evidence>
<protein>
    <recommendedName>
        <fullName evidence="5">Peptidoglycan hydrolase FlgJ</fullName>
    </recommendedName>
    <alternativeName>
        <fullName evidence="10">Muramidase FlgJ</fullName>
    </alternativeName>
</protein>
<organism evidence="12">
    <name type="scientific">hydrothermal vent metagenome</name>
    <dbReference type="NCBI Taxonomy" id="652676"/>
    <lineage>
        <taxon>unclassified sequences</taxon>
        <taxon>metagenomes</taxon>
        <taxon>ecological metagenomes</taxon>
    </lineage>
</organism>
<feature type="non-terminal residue" evidence="12">
    <location>
        <position position="1"/>
    </location>
</feature>
<comment type="subcellular location">
    <subcellularLocation>
        <location evidence="2">Periplasm</location>
    </subcellularLocation>
</comment>
<keyword evidence="12" id="KW-0969">Cilium</keyword>
<dbReference type="SUPFAM" id="SSF53955">
    <property type="entry name" value="Lysozyme-like"/>
    <property type="match status" value="1"/>
</dbReference>
<reference evidence="12" key="1">
    <citation type="submission" date="2018-06" db="EMBL/GenBank/DDBJ databases">
        <authorList>
            <person name="Zhirakovskaya E."/>
        </authorList>
    </citation>
    <scope>NUCLEOTIDE SEQUENCE</scope>
</reference>
<proteinExistence type="inferred from homology"/>
<keyword evidence="8" id="KW-0326">Glycosidase</keyword>
<evidence type="ECO:0000259" key="11">
    <source>
        <dbReference type="SMART" id="SM00047"/>
    </source>
</evidence>
<sequence>SIKEVAKQFEALFVQMMLKSMRDTIPENELFGSEAEKTYQDMYDKQLTKQISNGRGIGLAETIERQLGGNPDGDLNNKSINEYISKAKIRNAITSALHNNESKKSKVKNDVPFNLSSKQSMPVVNLKTEKNIEFNNINVNQLGDSKNEKNKWNSAKDFVQDIRPHANRVAKKLGVNPNVLVAQSALETGWGKYAPKNIDGSNSFNVFGIKADERWQGDTVIINTREVRHGVMQQEKAAFRSYESVAQAFDDYANFILESPRYQQALTSTEDENAYAQALQKAGYATDPNYAEKINRIRMNELVQNQPKATLLKNEALKK</sequence>
<evidence type="ECO:0000256" key="1">
    <source>
        <dbReference type="ARBA" id="ARBA00002954"/>
    </source>
</evidence>
<dbReference type="GO" id="GO:0071973">
    <property type="term" value="P:bacterial-type flagellum-dependent cell motility"/>
    <property type="evidence" value="ECO:0007669"/>
    <property type="project" value="TreeGrafter"/>
</dbReference>
<evidence type="ECO:0000256" key="9">
    <source>
        <dbReference type="ARBA" id="ARBA00023316"/>
    </source>
</evidence>
<comment type="similarity">
    <text evidence="3">In the N-terminal section; belongs to the FlgJ family.</text>
</comment>
<comment type="function">
    <text evidence="1">Flagellum-specific muramidase which hydrolyzes the peptidoglycan layer to assemble the rod structure in the periplasmic space.</text>
</comment>
<gene>
    <name evidence="12" type="ORF">MNBD_GAMMA07-2539</name>
</gene>
<dbReference type="GO" id="GO:0071555">
    <property type="term" value="P:cell wall organization"/>
    <property type="evidence" value="ECO:0007669"/>
    <property type="project" value="UniProtKB-KW"/>
</dbReference>
<keyword evidence="12" id="KW-0282">Flagellum</keyword>
<evidence type="ECO:0000256" key="4">
    <source>
        <dbReference type="ARBA" id="ARBA00007974"/>
    </source>
</evidence>
<dbReference type="Pfam" id="PF10135">
    <property type="entry name" value="Rod-binding"/>
    <property type="match status" value="1"/>
</dbReference>
<dbReference type="GO" id="GO:0044780">
    <property type="term" value="P:bacterial-type flagellum assembly"/>
    <property type="evidence" value="ECO:0007669"/>
    <property type="project" value="InterPro"/>
</dbReference>
<keyword evidence="6" id="KW-0574">Periplasm</keyword>